<protein>
    <recommendedName>
        <fullName evidence="12">D-alanine--D-alanine ligase</fullName>
        <ecNumber evidence="12">6.3.2.4</ecNumber>
    </recommendedName>
    <alternativeName>
        <fullName evidence="12">D-Ala-D-Ala ligase</fullName>
    </alternativeName>
    <alternativeName>
        <fullName evidence="12">D-alanylalanine synthetase</fullName>
    </alternativeName>
</protein>
<comment type="similarity">
    <text evidence="2 12">Belongs to the D-alanine--D-alanine ligase family.</text>
</comment>
<dbReference type="PIRSF" id="PIRSF039102">
    <property type="entry name" value="Ddl/VanB"/>
    <property type="match status" value="1"/>
</dbReference>
<comment type="catalytic activity">
    <reaction evidence="12">
        <text>2 D-alanine + ATP = D-alanyl-D-alanine + ADP + phosphate + H(+)</text>
        <dbReference type="Rhea" id="RHEA:11224"/>
        <dbReference type="ChEBI" id="CHEBI:15378"/>
        <dbReference type="ChEBI" id="CHEBI:30616"/>
        <dbReference type="ChEBI" id="CHEBI:43474"/>
        <dbReference type="ChEBI" id="CHEBI:57416"/>
        <dbReference type="ChEBI" id="CHEBI:57822"/>
        <dbReference type="ChEBI" id="CHEBI:456216"/>
        <dbReference type="EC" id="6.3.2.4"/>
    </reaction>
</comment>
<evidence type="ECO:0000256" key="3">
    <source>
        <dbReference type="ARBA" id="ARBA00022598"/>
    </source>
</evidence>
<feature type="binding site" evidence="15">
    <location>
        <position position="315"/>
    </location>
    <ligand>
        <name>Mg(2+)</name>
        <dbReference type="ChEBI" id="CHEBI:18420"/>
        <label>1</label>
    </ligand>
</feature>
<feature type="binding site" evidence="14">
    <location>
        <begin position="183"/>
        <end position="185"/>
    </location>
    <ligand>
        <name>ATP</name>
        <dbReference type="ChEBI" id="CHEBI:30616"/>
    </ligand>
</feature>
<dbReference type="Pfam" id="PF07478">
    <property type="entry name" value="Dala_Dala_lig_C"/>
    <property type="match status" value="1"/>
</dbReference>
<dbReference type="GO" id="GO:0008716">
    <property type="term" value="F:D-alanine-D-alanine ligase activity"/>
    <property type="evidence" value="ECO:0007669"/>
    <property type="project" value="UniProtKB-UniRule"/>
</dbReference>
<accession>A0A926D135</accession>
<comment type="subcellular location">
    <subcellularLocation>
        <location evidence="12">Cytoplasm</location>
    </subcellularLocation>
</comment>
<evidence type="ECO:0000256" key="16">
    <source>
        <dbReference type="PROSITE-ProRule" id="PRU00409"/>
    </source>
</evidence>
<keyword evidence="10 15" id="KW-0464">Manganese</keyword>
<keyword evidence="19" id="KW-1185">Reference proteome</keyword>
<evidence type="ECO:0000313" key="18">
    <source>
        <dbReference type="EMBL" id="MBC8528390.1"/>
    </source>
</evidence>
<feature type="active site" evidence="13">
    <location>
        <position position="191"/>
    </location>
</feature>
<evidence type="ECO:0000256" key="2">
    <source>
        <dbReference type="ARBA" id="ARBA00010871"/>
    </source>
</evidence>
<keyword evidence="11 12" id="KW-0961">Cell wall biogenesis/degradation</keyword>
<evidence type="ECO:0000256" key="13">
    <source>
        <dbReference type="PIRSR" id="PIRSR039102-1"/>
    </source>
</evidence>
<dbReference type="RefSeq" id="WP_249284410.1">
    <property type="nucleotide sequence ID" value="NZ_JACRSO010000001.1"/>
</dbReference>
<dbReference type="InterPro" id="IPR005905">
    <property type="entry name" value="D_ala_D_ala"/>
</dbReference>
<evidence type="ECO:0000256" key="7">
    <source>
        <dbReference type="ARBA" id="ARBA00022842"/>
    </source>
</evidence>
<keyword evidence="8 12" id="KW-0133">Cell shape</keyword>
<dbReference type="InterPro" id="IPR013815">
    <property type="entry name" value="ATP_grasp_subdomain_1"/>
</dbReference>
<feature type="binding site" evidence="15">
    <location>
        <position position="315"/>
    </location>
    <ligand>
        <name>Mg(2+)</name>
        <dbReference type="ChEBI" id="CHEBI:18420"/>
        <label>2</label>
    </ligand>
</feature>
<dbReference type="GO" id="GO:0005829">
    <property type="term" value="C:cytosol"/>
    <property type="evidence" value="ECO:0007669"/>
    <property type="project" value="TreeGrafter"/>
</dbReference>
<dbReference type="EC" id="6.3.2.4" evidence="12"/>
<dbReference type="Gene3D" id="3.30.470.20">
    <property type="entry name" value="ATP-grasp fold, B domain"/>
    <property type="match status" value="1"/>
</dbReference>
<evidence type="ECO:0000256" key="4">
    <source>
        <dbReference type="ARBA" id="ARBA00022723"/>
    </source>
</evidence>
<dbReference type="InterPro" id="IPR011095">
    <property type="entry name" value="Dala_Dala_lig_C"/>
</dbReference>
<feature type="binding site" evidence="15">
    <location>
        <position position="317"/>
    </location>
    <ligand>
        <name>Mg(2+)</name>
        <dbReference type="ChEBI" id="CHEBI:18420"/>
        <label>2</label>
    </ligand>
</feature>
<gene>
    <name evidence="18" type="primary">vanG</name>
    <name evidence="12" type="synonym">ddl</name>
    <name evidence="18" type="ORF">H8699_02915</name>
</gene>
<feature type="domain" description="ATP-grasp" evidence="17">
    <location>
        <begin position="146"/>
        <end position="348"/>
    </location>
</feature>
<keyword evidence="4 15" id="KW-0479">Metal-binding</keyword>
<evidence type="ECO:0000256" key="10">
    <source>
        <dbReference type="ARBA" id="ARBA00023211"/>
    </source>
</evidence>
<evidence type="ECO:0000256" key="12">
    <source>
        <dbReference type="HAMAP-Rule" id="MF_00047"/>
    </source>
</evidence>
<feature type="binding site" evidence="14">
    <location>
        <begin position="314"/>
        <end position="315"/>
    </location>
    <ligand>
        <name>ATP</name>
        <dbReference type="ChEBI" id="CHEBI:30616"/>
    </ligand>
</feature>
<evidence type="ECO:0000256" key="14">
    <source>
        <dbReference type="PIRSR" id="PIRSR039102-2"/>
    </source>
</evidence>
<evidence type="ECO:0000256" key="1">
    <source>
        <dbReference type="ARBA" id="ARBA00001936"/>
    </source>
</evidence>
<keyword evidence="12" id="KW-0963">Cytoplasm</keyword>
<dbReference type="NCBIfam" id="NF002528">
    <property type="entry name" value="PRK01966.1-4"/>
    <property type="match status" value="1"/>
</dbReference>
<evidence type="ECO:0000313" key="19">
    <source>
        <dbReference type="Proteomes" id="UP000654279"/>
    </source>
</evidence>
<feature type="binding site" evidence="14">
    <location>
        <begin position="191"/>
        <end position="192"/>
    </location>
    <ligand>
        <name>ATP</name>
        <dbReference type="ChEBI" id="CHEBI:30616"/>
    </ligand>
</feature>
<dbReference type="GO" id="GO:0071555">
    <property type="term" value="P:cell wall organization"/>
    <property type="evidence" value="ECO:0007669"/>
    <property type="project" value="UniProtKB-KW"/>
</dbReference>
<dbReference type="InterPro" id="IPR016185">
    <property type="entry name" value="PreATP-grasp_dom_sf"/>
</dbReference>
<evidence type="ECO:0000256" key="5">
    <source>
        <dbReference type="ARBA" id="ARBA00022741"/>
    </source>
</evidence>
<evidence type="ECO:0000256" key="6">
    <source>
        <dbReference type="ARBA" id="ARBA00022840"/>
    </source>
</evidence>
<dbReference type="FunFam" id="3.30.470.20:FF:000008">
    <property type="entry name" value="D-alanine--D-alanine ligase"/>
    <property type="match status" value="1"/>
</dbReference>
<keyword evidence="9 12" id="KW-0573">Peptidoglycan synthesis</keyword>
<dbReference type="AlphaFoldDB" id="A0A926D135"/>
<dbReference type="InterPro" id="IPR000291">
    <property type="entry name" value="D-Ala_lig_Van_CS"/>
</dbReference>
<dbReference type="Proteomes" id="UP000654279">
    <property type="component" value="Unassembled WGS sequence"/>
</dbReference>
<dbReference type="NCBIfam" id="NF000091">
    <property type="entry name" value="D_ala_D_ser_VanG"/>
    <property type="match status" value="1"/>
</dbReference>
<comment type="function">
    <text evidence="12">Cell wall formation.</text>
</comment>
<dbReference type="GO" id="GO:0046872">
    <property type="term" value="F:metal ion binding"/>
    <property type="evidence" value="ECO:0007669"/>
    <property type="project" value="UniProtKB-KW"/>
</dbReference>
<dbReference type="Gene3D" id="3.40.50.20">
    <property type="match status" value="1"/>
</dbReference>
<dbReference type="PROSITE" id="PS00843">
    <property type="entry name" value="DALA_DALA_LIGASE_1"/>
    <property type="match status" value="1"/>
</dbReference>
<evidence type="ECO:0000256" key="9">
    <source>
        <dbReference type="ARBA" id="ARBA00022984"/>
    </source>
</evidence>
<sequence>MEKTEKLKVAVLFGGCSSEYAISLQSAYAVLQHLDGERYLPVPIGITRQGQWMRYEGGIEKIPRDTWLQDPLCHPVVVLPGHETGALMEWGPAGPSQVAVDVALPMLHGKNGEDGTVQGLLELAGIPYAGCGVLSSALGMDKDLAHRVAAQSGVAVPRSEVIFKEDRPEHWARSGRAVGYPLFCKPARGGSSLGITQVENPAALACAVREALEQDDKVVLEAAVPGFEVGCAILGRGGALTMGVVDEIELADGFLDYGEKYHRSTAKVHTPARLDADTAQRIQNTAAQVYRALDCRGFARVDLFLTPKGEIVFNEVNTLPGMTAASRFPKMLEAAGISFSEMLDRILAEAVRP</sequence>
<evidence type="ECO:0000256" key="8">
    <source>
        <dbReference type="ARBA" id="ARBA00022960"/>
    </source>
</evidence>
<comment type="cofactor">
    <cofactor evidence="1">
        <name>Mn(2+)</name>
        <dbReference type="ChEBI" id="CHEBI:29035"/>
    </cofactor>
</comment>
<dbReference type="PROSITE" id="PS50975">
    <property type="entry name" value="ATP_GRASP"/>
    <property type="match status" value="1"/>
</dbReference>
<dbReference type="Pfam" id="PF01820">
    <property type="entry name" value="Dala_Dala_lig_N"/>
    <property type="match status" value="1"/>
</dbReference>
<feature type="binding site" evidence="14">
    <location>
        <position position="142"/>
    </location>
    <ligand>
        <name>ATP</name>
        <dbReference type="ChEBI" id="CHEBI:30616"/>
    </ligand>
</feature>
<dbReference type="EMBL" id="JACRSO010000001">
    <property type="protein sequence ID" value="MBC8528390.1"/>
    <property type="molecule type" value="Genomic_DNA"/>
</dbReference>
<dbReference type="PROSITE" id="PS00844">
    <property type="entry name" value="DALA_DALA_LIGASE_2"/>
    <property type="match status" value="1"/>
</dbReference>
<feature type="binding site" evidence="14">
    <location>
        <begin position="221"/>
        <end position="228"/>
    </location>
    <ligand>
        <name>ATP</name>
        <dbReference type="ChEBI" id="CHEBI:30616"/>
    </ligand>
</feature>
<evidence type="ECO:0000256" key="15">
    <source>
        <dbReference type="PIRSR" id="PIRSR039102-3"/>
    </source>
</evidence>
<reference evidence="18" key="1">
    <citation type="submission" date="2020-08" db="EMBL/GenBank/DDBJ databases">
        <title>Genome public.</title>
        <authorList>
            <person name="Liu C."/>
            <person name="Sun Q."/>
        </authorList>
    </citation>
    <scope>NUCLEOTIDE SEQUENCE</scope>
    <source>
        <strain evidence="18">NSJ-44</strain>
    </source>
</reference>
<dbReference type="PANTHER" id="PTHR23132">
    <property type="entry name" value="D-ALANINE--D-ALANINE LIGASE"/>
    <property type="match status" value="1"/>
</dbReference>
<dbReference type="SUPFAM" id="SSF52440">
    <property type="entry name" value="PreATP-grasp domain"/>
    <property type="match status" value="1"/>
</dbReference>
<comment type="pathway">
    <text evidence="12">Cell wall biogenesis; peptidoglycan biosynthesis.</text>
</comment>
<dbReference type="Gene3D" id="3.30.1490.20">
    <property type="entry name" value="ATP-grasp fold, A domain"/>
    <property type="match status" value="1"/>
</dbReference>
<dbReference type="InterPro" id="IPR011127">
    <property type="entry name" value="Dala_Dala_lig_N"/>
</dbReference>
<comment type="cofactor">
    <cofactor evidence="15">
        <name>Mg(2+)</name>
        <dbReference type="ChEBI" id="CHEBI:18420"/>
    </cofactor>
    <cofactor evidence="15">
        <name>Mn(2+)</name>
        <dbReference type="ChEBI" id="CHEBI:29035"/>
    </cofactor>
    <text evidence="15">Binds 2 magnesium or manganese ions per subunit.</text>
</comment>
<dbReference type="InterPro" id="IPR011761">
    <property type="entry name" value="ATP-grasp"/>
</dbReference>
<dbReference type="GO" id="GO:0008360">
    <property type="term" value="P:regulation of cell shape"/>
    <property type="evidence" value="ECO:0007669"/>
    <property type="project" value="UniProtKB-KW"/>
</dbReference>
<keyword evidence="6 16" id="KW-0067">ATP-binding</keyword>
<dbReference type="GO" id="GO:0005524">
    <property type="term" value="F:ATP binding"/>
    <property type="evidence" value="ECO:0007669"/>
    <property type="project" value="UniProtKB-UniRule"/>
</dbReference>
<feature type="binding site" evidence="15">
    <location>
        <position position="302"/>
    </location>
    <ligand>
        <name>Mg(2+)</name>
        <dbReference type="ChEBI" id="CHEBI:18420"/>
        <label>1</label>
    </ligand>
</feature>
<feature type="active site" evidence="13">
    <location>
        <position position="326"/>
    </location>
</feature>
<evidence type="ECO:0000259" key="17">
    <source>
        <dbReference type="PROSITE" id="PS50975"/>
    </source>
</evidence>
<proteinExistence type="inferred from homology"/>
<keyword evidence="5 14" id="KW-0547">Nucleotide-binding</keyword>
<dbReference type="GO" id="GO:0009252">
    <property type="term" value="P:peptidoglycan biosynthetic process"/>
    <property type="evidence" value="ECO:0007669"/>
    <property type="project" value="UniProtKB-UniRule"/>
</dbReference>
<organism evidence="18 19">
    <name type="scientific">Luoshenia tenuis</name>
    <dbReference type="NCBI Taxonomy" id="2763654"/>
    <lineage>
        <taxon>Bacteria</taxon>
        <taxon>Bacillati</taxon>
        <taxon>Bacillota</taxon>
        <taxon>Clostridia</taxon>
        <taxon>Christensenellales</taxon>
        <taxon>Christensenellaceae</taxon>
        <taxon>Luoshenia</taxon>
    </lineage>
</organism>
<dbReference type="SUPFAM" id="SSF56059">
    <property type="entry name" value="Glutathione synthetase ATP-binding domain-like"/>
    <property type="match status" value="1"/>
</dbReference>
<comment type="caution">
    <text evidence="18">The sequence shown here is derived from an EMBL/GenBank/DDBJ whole genome shotgun (WGS) entry which is preliminary data.</text>
</comment>
<dbReference type="NCBIfam" id="TIGR01205">
    <property type="entry name" value="D_ala_D_alaTIGR"/>
    <property type="match status" value="1"/>
</dbReference>
<dbReference type="HAMAP" id="MF_00047">
    <property type="entry name" value="Dala_Dala_lig"/>
    <property type="match status" value="1"/>
</dbReference>
<dbReference type="PANTHER" id="PTHR23132:SF25">
    <property type="entry name" value="D-ALANINE--D-ALANINE LIGASE A"/>
    <property type="match status" value="1"/>
</dbReference>
<evidence type="ECO:0000256" key="11">
    <source>
        <dbReference type="ARBA" id="ARBA00023316"/>
    </source>
</evidence>
<keyword evidence="7 15" id="KW-0460">Magnesium</keyword>
<keyword evidence="3 12" id="KW-0436">Ligase</keyword>
<name>A0A926D135_9FIRM</name>
<feature type="active site" evidence="13">
    <location>
        <position position="19"/>
    </location>
</feature>